<name>A0A4R4RUJ0_9ACTN</name>
<feature type="compositionally biased region" description="Polar residues" evidence="2">
    <location>
        <begin position="330"/>
        <end position="343"/>
    </location>
</feature>
<protein>
    <submittedName>
        <fullName evidence="3">Lactonase family protein</fullName>
    </submittedName>
</protein>
<evidence type="ECO:0000256" key="1">
    <source>
        <dbReference type="ARBA" id="ARBA00005564"/>
    </source>
</evidence>
<dbReference type="GO" id="GO:0005829">
    <property type="term" value="C:cytosol"/>
    <property type="evidence" value="ECO:0007669"/>
    <property type="project" value="TreeGrafter"/>
</dbReference>
<dbReference type="InterPro" id="IPR050282">
    <property type="entry name" value="Cycloisomerase_2"/>
</dbReference>
<gene>
    <name evidence="3" type="ORF">E1212_04590</name>
</gene>
<evidence type="ECO:0000313" key="4">
    <source>
        <dbReference type="Proteomes" id="UP000295621"/>
    </source>
</evidence>
<sequence>MRAFIGAATSAGQGSPAAGVTVADIDTGVVTPLDESALAGVDDPMYLALSPDGRVLYAVHETAAGAVSAWVPGDDGVRPLGVPRPTGGNGPCHLSVHPSGRHLLTADYGSGSISVHPIGPDGALGEATHVVQHEGEGADPDRQAGPHAHMIVTDPVRGHVLAADLGTDTVYRYRLDEATGRLSLDDEIRLAPGSGPRHLVLSEPYAYVVTELASTVTVLDLTAPAADAVVADVATHVDDGRGPSYPSAIRLSPDGRFLYVANRVVDDIAVLSADGPAVELVATVPCGGVHPRDIELDPDGRYLYVANQFSDQLVSFRVDQRTGVPEPTGQVLSTPSPSSVLFG</sequence>
<comment type="similarity">
    <text evidence="1">Belongs to the cycloisomerase 2 family.</text>
</comment>
<dbReference type="InterPro" id="IPR015943">
    <property type="entry name" value="WD40/YVTN_repeat-like_dom_sf"/>
</dbReference>
<dbReference type="RefSeq" id="WP_131979792.1">
    <property type="nucleotide sequence ID" value="NZ_SMKL01000007.1"/>
</dbReference>
<dbReference type="PANTHER" id="PTHR30344">
    <property type="entry name" value="6-PHOSPHOGLUCONOLACTONASE-RELATED"/>
    <property type="match status" value="1"/>
</dbReference>
<comment type="caution">
    <text evidence="3">The sequence shown here is derived from an EMBL/GenBank/DDBJ whole genome shotgun (WGS) entry which is preliminary data.</text>
</comment>
<dbReference type="Gene3D" id="2.130.10.10">
    <property type="entry name" value="YVTN repeat-like/Quinoprotein amine dehydrogenase"/>
    <property type="match status" value="1"/>
</dbReference>
<reference evidence="3 4" key="1">
    <citation type="submission" date="2019-02" db="EMBL/GenBank/DDBJ databases">
        <title>Draft genome sequences of novel Actinobacteria.</title>
        <authorList>
            <person name="Sahin N."/>
            <person name="Ay H."/>
            <person name="Saygin H."/>
        </authorList>
    </citation>
    <scope>NUCLEOTIDE SEQUENCE [LARGE SCALE GENOMIC DNA]</scope>
    <source>
        <strain evidence="3 4">KC603</strain>
    </source>
</reference>
<dbReference type="Proteomes" id="UP000295621">
    <property type="component" value="Unassembled WGS sequence"/>
</dbReference>
<dbReference type="InterPro" id="IPR011048">
    <property type="entry name" value="Haem_d1_sf"/>
</dbReference>
<dbReference type="Pfam" id="PF10282">
    <property type="entry name" value="Lactonase"/>
    <property type="match status" value="1"/>
</dbReference>
<dbReference type="SUPFAM" id="SSF51004">
    <property type="entry name" value="C-terminal (heme d1) domain of cytochrome cd1-nitrite reductase"/>
    <property type="match status" value="1"/>
</dbReference>
<evidence type="ECO:0000256" key="2">
    <source>
        <dbReference type="SAM" id="MobiDB-lite"/>
    </source>
</evidence>
<proteinExistence type="inferred from homology"/>
<keyword evidence="4" id="KW-1185">Reference proteome</keyword>
<dbReference type="OrthoDB" id="9790815at2"/>
<evidence type="ECO:0000313" key="3">
    <source>
        <dbReference type="EMBL" id="TDC53767.1"/>
    </source>
</evidence>
<organism evidence="3 4">
    <name type="scientific">Jiangella ureilytica</name>
    <dbReference type="NCBI Taxonomy" id="2530374"/>
    <lineage>
        <taxon>Bacteria</taxon>
        <taxon>Bacillati</taxon>
        <taxon>Actinomycetota</taxon>
        <taxon>Actinomycetes</taxon>
        <taxon>Jiangellales</taxon>
        <taxon>Jiangellaceae</taxon>
        <taxon>Jiangella</taxon>
    </lineage>
</organism>
<dbReference type="InterPro" id="IPR019405">
    <property type="entry name" value="Lactonase_7-beta_prop"/>
</dbReference>
<feature type="region of interest" description="Disordered" evidence="2">
    <location>
        <begin position="323"/>
        <end position="343"/>
    </location>
</feature>
<dbReference type="EMBL" id="SMKL01000007">
    <property type="protein sequence ID" value="TDC53767.1"/>
    <property type="molecule type" value="Genomic_DNA"/>
</dbReference>
<dbReference type="AlphaFoldDB" id="A0A4R4RUJ0"/>
<dbReference type="PANTHER" id="PTHR30344:SF1">
    <property type="entry name" value="6-PHOSPHOGLUCONOLACTONASE"/>
    <property type="match status" value="1"/>
</dbReference>
<dbReference type="GO" id="GO:0017057">
    <property type="term" value="F:6-phosphogluconolactonase activity"/>
    <property type="evidence" value="ECO:0007669"/>
    <property type="project" value="TreeGrafter"/>
</dbReference>
<accession>A0A4R4RUJ0</accession>